<dbReference type="PANTHER" id="PTHR43434">
    <property type="entry name" value="PHOSPHOGLYCOLATE PHOSPHATASE"/>
    <property type="match status" value="1"/>
</dbReference>
<protein>
    <submittedName>
        <fullName evidence="2">HAD family hydrolase</fullName>
    </submittedName>
</protein>
<keyword evidence="3" id="KW-1185">Reference proteome</keyword>
<dbReference type="RefSeq" id="WP_144261059.1">
    <property type="nucleotide sequence ID" value="NZ_QMDX01000002.1"/>
</dbReference>
<dbReference type="EMBL" id="QMDX01000002">
    <property type="protein sequence ID" value="TSD15219.1"/>
    <property type="molecule type" value="Genomic_DNA"/>
</dbReference>
<organism evidence="2 3">
    <name type="scientific">Haloglomus irregulare</name>
    <dbReference type="NCBI Taxonomy" id="2234134"/>
    <lineage>
        <taxon>Archaea</taxon>
        <taxon>Methanobacteriati</taxon>
        <taxon>Methanobacteriota</taxon>
        <taxon>Stenosarchaea group</taxon>
        <taxon>Halobacteria</taxon>
        <taxon>Halobacteriales</taxon>
        <taxon>Natronomonadaceae</taxon>
        <taxon>Haloglomus</taxon>
    </lineage>
</organism>
<dbReference type="Gene3D" id="1.10.150.240">
    <property type="entry name" value="Putative phosphatase, domain 2"/>
    <property type="match status" value="1"/>
</dbReference>
<accession>A0A554NCV1</accession>
<dbReference type="SUPFAM" id="SSF56784">
    <property type="entry name" value="HAD-like"/>
    <property type="match status" value="1"/>
</dbReference>
<dbReference type="InParanoid" id="A0A554NCV1"/>
<evidence type="ECO:0000313" key="3">
    <source>
        <dbReference type="Proteomes" id="UP000319894"/>
    </source>
</evidence>
<comment type="caution">
    <text evidence="2">The sequence shown here is derived from an EMBL/GenBank/DDBJ whole genome shotgun (WGS) entry which is preliminary data.</text>
</comment>
<dbReference type="GO" id="GO:0008967">
    <property type="term" value="F:phosphoglycolate phosphatase activity"/>
    <property type="evidence" value="ECO:0007669"/>
    <property type="project" value="TreeGrafter"/>
</dbReference>
<keyword evidence="2" id="KW-0378">Hydrolase</keyword>
<dbReference type="PANTHER" id="PTHR43434:SF1">
    <property type="entry name" value="PHOSPHOGLYCOLATE PHOSPHATASE"/>
    <property type="match status" value="1"/>
</dbReference>
<dbReference type="InterPro" id="IPR041492">
    <property type="entry name" value="HAD_2"/>
</dbReference>
<dbReference type="SFLD" id="SFLDS00003">
    <property type="entry name" value="Haloacid_Dehalogenase"/>
    <property type="match status" value="1"/>
</dbReference>
<dbReference type="Gene3D" id="3.40.50.1000">
    <property type="entry name" value="HAD superfamily/HAD-like"/>
    <property type="match status" value="1"/>
</dbReference>
<dbReference type="SFLD" id="SFLDG01129">
    <property type="entry name" value="C1.5:_HAD__Beta-PGM__Phosphata"/>
    <property type="match status" value="1"/>
</dbReference>
<feature type="region of interest" description="Disordered" evidence="1">
    <location>
        <begin position="207"/>
        <end position="229"/>
    </location>
</feature>
<dbReference type="OrthoDB" id="31229at2157"/>
<feature type="compositionally biased region" description="Gly residues" evidence="1">
    <location>
        <begin position="216"/>
        <end position="229"/>
    </location>
</feature>
<dbReference type="Pfam" id="PF13419">
    <property type="entry name" value="HAD_2"/>
    <property type="match status" value="1"/>
</dbReference>
<dbReference type="Proteomes" id="UP000319894">
    <property type="component" value="Unassembled WGS sequence"/>
</dbReference>
<proteinExistence type="predicted"/>
<reference evidence="2 3" key="1">
    <citation type="submission" date="2018-06" db="EMBL/GenBank/DDBJ databases">
        <title>Natronomonas sp. F16-60 a new haloarchaeon isolated from a solar saltern of Isla Cristina, Huelva, Spain.</title>
        <authorList>
            <person name="Duran-Viseras A."/>
            <person name="Sanchez-Porro C."/>
            <person name="Ventosa A."/>
        </authorList>
    </citation>
    <scope>NUCLEOTIDE SEQUENCE [LARGE SCALE GENOMIC DNA]</scope>
    <source>
        <strain evidence="2 3">F16-60</strain>
    </source>
</reference>
<gene>
    <name evidence="2" type="ORF">DP107_05040</name>
</gene>
<dbReference type="InterPro" id="IPR036412">
    <property type="entry name" value="HAD-like_sf"/>
</dbReference>
<dbReference type="InterPro" id="IPR023214">
    <property type="entry name" value="HAD_sf"/>
</dbReference>
<evidence type="ECO:0000256" key="1">
    <source>
        <dbReference type="SAM" id="MobiDB-lite"/>
    </source>
</evidence>
<dbReference type="InterPro" id="IPR023198">
    <property type="entry name" value="PGP-like_dom2"/>
</dbReference>
<dbReference type="AlphaFoldDB" id="A0A554NCV1"/>
<name>A0A554NCV1_9EURY</name>
<dbReference type="InterPro" id="IPR050155">
    <property type="entry name" value="HAD-like_hydrolase_sf"/>
</dbReference>
<evidence type="ECO:0000313" key="2">
    <source>
        <dbReference type="EMBL" id="TSD15219.1"/>
    </source>
</evidence>
<dbReference type="GO" id="GO:0006281">
    <property type="term" value="P:DNA repair"/>
    <property type="evidence" value="ECO:0007669"/>
    <property type="project" value="TreeGrafter"/>
</dbReference>
<sequence length="229" mass="24574">MSSHGYDVWLFDLDGTLVDVASSYIHETLGEVGDRLGHGFTPAEAEAVWHGFGGGANRRLRERGIDVDAFWDTFHEVEDPPARAEATALYEDAAWLGALDRPVGLVTHCQSYLTEPVLRRLDIRDWFDTVVCCDESTGWKPDPRPVELALADLDVGPDPSGPLVGDGPADVGAARNAGLEGIHVERHGHERRGTCVVGDRRLRSLASLRPDTGGLASDGGAEGRPTSGG</sequence>